<reference evidence="13" key="1">
    <citation type="submission" date="2020-11" db="EMBL/GenBank/DDBJ databases">
        <authorList>
            <person name="Tran Van P."/>
        </authorList>
    </citation>
    <scope>NUCLEOTIDE SEQUENCE</scope>
</reference>
<dbReference type="InterPro" id="IPR036236">
    <property type="entry name" value="Znf_C2H2_sf"/>
</dbReference>
<evidence type="ECO:0000256" key="6">
    <source>
        <dbReference type="ARBA" id="ARBA00022771"/>
    </source>
</evidence>
<keyword evidence="8" id="KW-0805">Transcription regulation</keyword>
<evidence type="ECO:0000256" key="10">
    <source>
        <dbReference type="ARBA" id="ARBA00023163"/>
    </source>
</evidence>
<evidence type="ECO:0000256" key="1">
    <source>
        <dbReference type="ARBA" id="ARBA00003767"/>
    </source>
</evidence>
<feature type="region of interest" description="Disordered" evidence="12">
    <location>
        <begin position="433"/>
        <end position="456"/>
    </location>
</feature>
<evidence type="ECO:0000256" key="11">
    <source>
        <dbReference type="ARBA" id="ARBA00023242"/>
    </source>
</evidence>
<dbReference type="PANTHER" id="PTHR14003">
    <property type="entry name" value="TRANSCRIPTIONAL REPRESSOR PROTEIN YY"/>
    <property type="match status" value="1"/>
</dbReference>
<dbReference type="GO" id="GO:0008270">
    <property type="term" value="F:zinc ion binding"/>
    <property type="evidence" value="ECO:0007669"/>
    <property type="project" value="UniProtKB-KW"/>
</dbReference>
<dbReference type="OrthoDB" id="6077919at2759"/>
<keyword evidence="5" id="KW-0677">Repeat</keyword>
<dbReference type="PROSITE" id="PS50157">
    <property type="entry name" value="ZINC_FINGER_C2H2_2"/>
    <property type="match status" value="8"/>
</dbReference>
<dbReference type="SMART" id="SM00355">
    <property type="entry name" value="ZnF_C2H2"/>
    <property type="match status" value="8"/>
</dbReference>
<keyword evidence="11" id="KW-0539">Nucleus</keyword>
<accession>A0A7R8WL87</accession>
<feature type="compositionally biased region" description="Polar residues" evidence="12">
    <location>
        <begin position="1"/>
        <end position="15"/>
    </location>
</feature>
<evidence type="ECO:0000256" key="4">
    <source>
        <dbReference type="ARBA" id="ARBA00022723"/>
    </source>
</evidence>
<evidence type="ECO:0000256" key="9">
    <source>
        <dbReference type="ARBA" id="ARBA00023125"/>
    </source>
</evidence>
<keyword evidence="7" id="KW-0862">Zinc</keyword>
<dbReference type="FunFam" id="3.30.160.60:FF:000787">
    <property type="entry name" value="Zinc finger protein 784"/>
    <property type="match status" value="1"/>
</dbReference>
<dbReference type="InterPro" id="IPR013087">
    <property type="entry name" value="Znf_C2H2_type"/>
</dbReference>
<dbReference type="FunFam" id="3.30.160.60:FF:001498">
    <property type="entry name" value="Zinc finger protein 404"/>
    <property type="match status" value="1"/>
</dbReference>
<evidence type="ECO:0000313" key="13">
    <source>
        <dbReference type="EMBL" id="CAD7231085.1"/>
    </source>
</evidence>
<evidence type="ECO:0000256" key="12">
    <source>
        <dbReference type="SAM" id="MobiDB-lite"/>
    </source>
</evidence>
<evidence type="ECO:0000256" key="3">
    <source>
        <dbReference type="ARBA" id="ARBA00006991"/>
    </source>
</evidence>
<comment type="function">
    <text evidence="1">May be involved in transcriptional regulation.</text>
</comment>
<evidence type="ECO:0000256" key="5">
    <source>
        <dbReference type="ARBA" id="ARBA00022737"/>
    </source>
</evidence>
<keyword evidence="9" id="KW-0238">DNA-binding</keyword>
<dbReference type="FunFam" id="3.30.160.60:FF:000446">
    <property type="entry name" value="Zinc finger protein"/>
    <property type="match status" value="1"/>
</dbReference>
<sequence>MQNFQRTSSRFSETGGTVPLQDVIPGSKNNGNQTCDVPDQIEVSEDDGTVREGNNSGGHCQQKKRFACAVCGKSLSSEKSLRPHALIHTGEKPFACRVCGKAFARSGDLSKHKLTHTGEKPVACRTCGKSFTTSSNLSKHKLTHTGEKPFGCRVCGKAFAHSHHLSTHKLTHTGEKPFGCRVCGKAFVRSHHLSRHELTHTGEKPFACKIFDTHRGETLCLQDLWKIIHNEQQFIQAQVDARKRFLQLIRLRERVSNRSVSFNKDFEVPNHPNDFSGSGETLPLKDIVPGPMDNDNQTCEVPDQIEVSEDDGIVRKGKNSGHNQLKERFTCAVCGKSLSTKQSLQYHELTHTGEKLFACRICGKAFSQSSNLSTHKLTHTGEKPFVCRICEKGFADRSSLCRHKLIHTGEKPFVCRICEKGFADRSSLCRQTGDTQGRETLTGKAEAPDQSSGIQF</sequence>
<dbReference type="GO" id="GO:0005667">
    <property type="term" value="C:transcription regulator complex"/>
    <property type="evidence" value="ECO:0007669"/>
    <property type="project" value="TreeGrafter"/>
</dbReference>
<dbReference type="FunFam" id="3.30.160.60:FF:000557">
    <property type="entry name" value="zinc finger and SCAN domain-containing protein 29"/>
    <property type="match status" value="1"/>
</dbReference>
<keyword evidence="4" id="KW-0479">Metal-binding</keyword>
<dbReference type="FunFam" id="3.30.160.60:FF:001134">
    <property type="entry name" value="Zinc finger protein 70"/>
    <property type="match status" value="1"/>
</dbReference>
<dbReference type="GO" id="GO:0031519">
    <property type="term" value="C:PcG protein complex"/>
    <property type="evidence" value="ECO:0007669"/>
    <property type="project" value="TreeGrafter"/>
</dbReference>
<evidence type="ECO:0000256" key="7">
    <source>
        <dbReference type="ARBA" id="ARBA00022833"/>
    </source>
</evidence>
<evidence type="ECO:0000256" key="2">
    <source>
        <dbReference type="ARBA" id="ARBA00004123"/>
    </source>
</evidence>
<organism evidence="13">
    <name type="scientific">Cyprideis torosa</name>
    <dbReference type="NCBI Taxonomy" id="163714"/>
    <lineage>
        <taxon>Eukaryota</taxon>
        <taxon>Metazoa</taxon>
        <taxon>Ecdysozoa</taxon>
        <taxon>Arthropoda</taxon>
        <taxon>Crustacea</taxon>
        <taxon>Oligostraca</taxon>
        <taxon>Ostracoda</taxon>
        <taxon>Podocopa</taxon>
        <taxon>Podocopida</taxon>
        <taxon>Cytherocopina</taxon>
        <taxon>Cytheroidea</taxon>
        <taxon>Cytherideidae</taxon>
        <taxon>Cyprideis</taxon>
    </lineage>
</organism>
<dbReference type="FunFam" id="3.30.160.60:FF:002343">
    <property type="entry name" value="Zinc finger protein 33A"/>
    <property type="match status" value="1"/>
</dbReference>
<dbReference type="AlphaFoldDB" id="A0A7R8WL87"/>
<gene>
    <name evidence="13" type="ORF">CTOB1V02_LOCUS8939</name>
</gene>
<name>A0A7R8WL87_9CRUS</name>
<dbReference type="GO" id="GO:0000981">
    <property type="term" value="F:DNA-binding transcription factor activity, RNA polymerase II-specific"/>
    <property type="evidence" value="ECO:0007669"/>
    <property type="project" value="TreeGrafter"/>
</dbReference>
<dbReference type="EMBL" id="OB663179">
    <property type="protein sequence ID" value="CAD7231085.1"/>
    <property type="molecule type" value="Genomic_DNA"/>
</dbReference>
<dbReference type="GO" id="GO:0042802">
    <property type="term" value="F:identical protein binding"/>
    <property type="evidence" value="ECO:0007669"/>
    <property type="project" value="UniProtKB-ARBA"/>
</dbReference>
<keyword evidence="10" id="KW-0804">Transcription</keyword>
<dbReference type="GO" id="GO:0000978">
    <property type="term" value="F:RNA polymerase II cis-regulatory region sequence-specific DNA binding"/>
    <property type="evidence" value="ECO:0007669"/>
    <property type="project" value="TreeGrafter"/>
</dbReference>
<keyword evidence="6" id="KW-0863">Zinc-finger</keyword>
<feature type="region of interest" description="Disordered" evidence="12">
    <location>
        <begin position="1"/>
        <end position="39"/>
    </location>
</feature>
<dbReference type="FunFam" id="3.30.160.60:FF:000508">
    <property type="entry name" value="Myeloid zinc finger 1"/>
    <property type="match status" value="1"/>
</dbReference>
<dbReference type="FunFam" id="3.30.160.60:FF:001450">
    <property type="entry name" value="zinc finger protein 774"/>
    <property type="match status" value="1"/>
</dbReference>
<evidence type="ECO:0000256" key="8">
    <source>
        <dbReference type="ARBA" id="ARBA00023015"/>
    </source>
</evidence>
<dbReference type="Gene3D" id="3.30.160.60">
    <property type="entry name" value="Classic Zinc Finger"/>
    <property type="match status" value="9"/>
</dbReference>
<dbReference type="GO" id="GO:0000785">
    <property type="term" value="C:chromatin"/>
    <property type="evidence" value="ECO:0007669"/>
    <property type="project" value="TreeGrafter"/>
</dbReference>
<dbReference type="PANTHER" id="PTHR14003:SF23">
    <property type="entry name" value="ZINC FINGER PROTEIN 143"/>
    <property type="match status" value="1"/>
</dbReference>
<protein>
    <submittedName>
        <fullName evidence="13">Uncharacterized protein</fullName>
    </submittedName>
</protein>
<dbReference type="SUPFAM" id="SSF57667">
    <property type="entry name" value="beta-beta-alpha zinc fingers"/>
    <property type="match status" value="5"/>
</dbReference>
<dbReference type="Pfam" id="PF00096">
    <property type="entry name" value="zf-C2H2"/>
    <property type="match status" value="6"/>
</dbReference>
<comment type="similarity">
    <text evidence="3">Belongs to the krueppel C2H2-type zinc-finger protein family.</text>
</comment>
<dbReference type="PROSITE" id="PS00028">
    <property type="entry name" value="ZINC_FINGER_C2H2_1"/>
    <property type="match status" value="8"/>
</dbReference>
<proteinExistence type="inferred from homology"/>
<comment type="subcellular location">
    <subcellularLocation>
        <location evidence="2">Nucleus</location>
    </subcellularLocation>
</comment>
<dbReference type="Pfam" id="PF13912">
    <property type="entry name" value="zf-C2H2_6"/>
    <property type="match status" value="1"/>
</dbReference>